<keyword evidence="8" id="KW-1185">Reference proteome</keyword>
<reference evidence="7 8" key="1">
    <citation type="journal article" date="2009" name="Stand. Genomic Sci.">
        <title>Complete genome sequence of Leptotrichia buccalis type strain (C-1013-b).</title>
        <authorList>
            <person name="Ivanova N."/>
            <person name="Gronow S."/>
            <person name="Lapidus A."/>
            <person name="Copeland A."/>
            <person name="Glavina Del Rio T."/>
            <person name="Nolan M."/>
            <person name="Lucas S."/>
            <person name="Chen F."/>
            <person name="Tice H."/>
            <person name="Cheng J.F."/>
            <person name="Saunders E."/>
            <person name="Bruce D."/>
            <person name="Goodwin L."/>
            <person name="Brettin T."/>
            <person name="Detter J.C."/>
            <person name="Han C."/>
            <person name="Pitluck S."/>
            <person name="Mikhailova N."/>
            <person name="Pati A."/>
            <person name="Mavrommatis K."/>
            <person name="Chen A."/>
            <person name="Palaniappan K."/>
            <person name="Land M."/>
            <person name="Hauser L."/>
            <person name="Chang Y.J."/>
            <person name="Jeffries C.D."/>
            <person name="Chain P."/>
            <person name="Rohde C."/>
            <person name="Goker M."/>
            <person name="Bristow J."/>
            <person name="Eisen J.A."/>
            <person name="Markowitz V."/>
            <person name="Hugenholtz P."/>
            <person name="Kyrpides N.C."/>
            <person name="Klenk H.P."/>
        </authorList>
    </citation>
    <scope>NUCLEOTIDE SEQUENCE [LARGE SCALE GENOMIC DNA]</scope>
    <source>
        <strain evidence="8">ATCC 14201 / DSM 1135 / JCM 12969 / NCTC 10249 / C-1013-b</strain>
    </source>
</reference>
<dbReference type="OrthoDB" id="166227at2"/>
<evidence type="ECO:0000256" key="3">
    <source>
        <dbReference type="ARBA" id="ARBA00022692"/>
    </source>
</evidence>
<dbReference type="Pfam" id="PF02361">
    <property type="entry name" value="CbiQ"/>
    <property type="match status" value="1"/>
</dbReference>
<dbReference type="CDD" id="cd16914">
    <property type="entry name" value="EcfT"/>
    <property type="match status" value="1"/>
</dbReference>
<keyword evidence="2" id="KW-1003">Cell membrane</keyword>
<evidence type="ECO:0000313" key="8">
    <source>
        <dbReference type="Proteomes" id="UP000001910"/>
    </source>
</evidence>
<gene>
    <name evidence="7" type="ordered locus">Lebu_0305</name>
</gene>
<dbReference type="AlphaFoldDB" id="C7NE29"/>
<keyword evidence="3 6" id="KW-0812">Transmembrane</keyword>
<dbReference type="eggNOG" id="COG0619">
    <property type="taxonomic scope" value="Bacteria"/>
</dbReference>
<dbReference type="HOGENOM" id="CLU_056469_2_3_0"/>
<dbReference type="PANTHER" id="PTHR34857">
    <property type="entry name" value="SLL0384 PROTEIN"/>
    <property type="match status" value="1"/>
</dbReference>
<name>C7NE29_LEPBD</name>
<comment type="subcellular location">
    <subcellularLocation>
        <location evidence="1">Membrane</location>
        <topology evidence="1">Multi-pass membrane protein</topology>
    </subcellularLocation>
</comment>
<dbReference type="KEGG" id="lba:Lebu_0305"/>
<dbReference type="InterPro" id="IPR003339">
    <property type="entry name" value="ABC/ECF_trnsptr_transmembrane"/>
</dbReference>
<evidence type="ECO:0000256" key="1">
    <source>
        <dbReference type="ARBA" id="ARBA00004141"/>
    </source>
</evidence>
<keyword evidence="4 6" id="KW-1133">Transmembrane helix</keyword>
<dbReference type="Proteomes" id="UP000001910">
    <property type="component" value="Chromosome"/>
</dbReference>
<accession>C7NE29</accession>
<keyword evidence="5 6" id="KW-0472">Membrane</keyword>
<feature type="transmembrane region" description="Helical" evidence="6">
    <location>
        <begin position="231"/>
        <end position="249"/>
    </location>
</feature>
<dbReference type="RefSeq" id="WP_012806410.1">
    <property type="nucleotide sequence ID" value="NC_013192.1"/>
</dbReference>
<evidence type="ECO:0000256" key="4">
    <source>
        <dbReference type="ARBA" id="ARBA00022989"/>
    </source>
</evidence>
<sequence>MKKDFFKQLYPLTKLFLSLTLILSAFIVPSYIYGYSMIIICGIIVSLENKSKVYCKRIFFSLFWLFTAIFIIQSIFLPSGEVWMKFGFISIYKEGVMKAVNLTSKLTAVVSALTMLTLITPVKTFTLALEKKGLNPKAAFILMLTLQMIPEMKKQANVIMDSQKARGVETEGNVFVRAKALIPVFIPLVLSSIANTEERAIMLEARGFSIGEKRTILYDIEETKNDKIMKIMLAIFIVLCIVWRVLWVISK</sequence>
<evidence type="ECO:0000256" key="5">
    <source>
        <dbReference type="ARBA" id="ARBA00023136"/>
    </source>
</evidence>
<evidence type="ECO:0000256" key="6">
    <source>
        <dbReference type="SAM" id="Phobius"/>
    </source>
</evidence>
<dbReference type="InterPro" id="IPR051611">
    <property type="entry name" value="ECF_transporter_component"/>
</dbReference>
<organism evidence="7 8">
    <name type="scientific">Leptotrichia buccalis (strain ATCC 14201 / DSM 1135 / JCM 12969 / NCTC 10249 / C-1013-b)</name>
    <dbReference type="NCBI Taxonomy" id="523794"/>
    <lineage>
        <taxon>Bacteria</taxon>
        <taxon>Fusobacteriati</taxon>
        <taxon>Fusobacteriota</taxon>
        <taxon>Fusobacteriia</taxon>
        <taxon>Fusobacteriales</taxon>
        <taxon>Leptotrichiaceae</taxon>
        <taxon>Leptotrichia</taxon>
    </lineage>
</organism>
<evidence type="ECO:0000256" key="2">
    <source>
        <dbReference type="ARBA" id="ARBA00022475"/>
    </source>
</evidence>
<dbReference type="GO" id="GO:0005886">
    <property type="term" value="C:plasma membrane"/>
    <property type="evidence" value="ECO:0007669"/>
    <property type="project" value="UniProtKB-ARBA"/>
</dbReference>
<evidence type="ECO:0000313" key="7">
    <source>
        <dbReference type="EMBL" id="ACV38224.1"/>
    </source>
</evidence>
<dbReference type="STRING" id="523794.Lebu_0305"/>
<protein>
    <submittedName>
        <fullName evidence="7">Cobalt transport protein</fullName>
    </submittedName>
</protein>
<dbReference type="EMBL" id="CP001685">
    <property type="protein sequence ID" value="ACV38224.1"/>
    <property type="molecule type" value="Genomic_DNA"/>
</dbReference>
<dbReference type="PANTHER" id="PTHR34857:SF2">
    <property type="entry name" value="SLL0384 PROTEIN"/>
    <property type="match status" value="1"/>
</dbReference>
<feature type="transmembrane region" description="Helical" evidence="6">
    <location>
        <begin position="15"/>
        <end position="46"/>
    </location>
</feature>
<feature type="transmembrane region" description="Helical" evidence="6">
    <location>
        <begin position="106"/>
        <end position="129"/>
    </location>
</feature>
<feature type="transmembrane region" description="Helical" evidence="6">
    <location>
        <begin position="58"/>
        <end position="77"/>
    </location>
</feature>
<proteinExistence type="predicted"/>